<dbReference type="InterPro" id="IPR003903">
    <property type="entry name" value="UIM_dom"/>
</dbReference>
<keyword evidence="5" id="KW-0833">Ubl conjugation pathway</keyword>
<dbReference type="GO" id="GO:0006508">
    <property type="term" value="P:proteolysis"/>
    <property type="evidence" value="ECO:0007669"/>
    <property type="project" value="UniProtKB-KW"/>
</dbReference>
<evidence type="ECO:0000256" key="1">
    <source>
        <dbReference type="ARBA" id="ARBA00000707"/>
    </source>
</evidence>
<feature type="active site" description="Proton acceptor" evidence="11">
    <location>
        <position position="120"/>
    </location>
</feature>
<evidence type="ECO:0000256" key="2">
    <source>
        <dbReference type="ARBA" id="ARBA00004123"/>
    </source>
</evidence>
<gene>
    <name evidence="15" type="ORF">FA10DRAFT_279196</name>
</gene>
<keyword evidence="16" id="KW-1185">Reference proteome</keyword>
<dbReference type="InParanoid" id="A0A316YK31"/>
<feature type="compositionally biased region" description="Polar residues" evidence="13">
    <location>
        <begin position="252"/>
        <end position="266"/>
    </location>
</feature>
<feature type="compositionally biased region" description="Basic and acidic residues" evidence="13">
    <location>
        <begin position="523"/>
        <end position="553"/>
    </location>
</feature>
<dbReference type="RefSeq" id="XP_025377108.1">
    <property type="nucleotide sequence ID" value="XM_025523524.1"/>
</dbReference>
<comment type="subcellular location">
    <subcellularLocation>
        <location evidence="2">Nucleus</location>
    </subcellularLocation>
</comment>
<dbReference type="PANTHER" id="PTHR14159">
    <property type="entry name" value="ATAXIN-3-RELATED"/>
    <property type="match status" value="1"/>
</dbReference>
<comment type="catalytic activity">
    <reaction evidence="1">
        <text>Thiol-dependent hydrolysis of ester, thioester, amide, peptide and isopeptide bonds formed by the C-terminal Gly of ubiquitin (a 76-residue protein attached to proteins as an intracellular targeting signal).</text>
        <dbReference type="EC" id="3.4.19.12"/>
    </reaction>
</comment>
<dbReference type="SMART" id="SM01246">
    <property type="entry name" value="Josephin"/>
    <property type="match status" value="1"/>
</dbReference>
<proteinExistence type="predicted"/>
<evidence type="ECO:0000256" key="3">
    <source>
        <dbReference type="ARBA" id="ARBA00012759"/>
    </source>
</evidence>
<dbReference type="OrthoDB" id="10063692at2759"/>
<dbReference type="GO" id="GO:0005634">
    <property type="term" value="C:nucleus"/>
    <property type="evidence" value="ECO:0007669"/>
    <property type="project" value="UniProtKB-SubCell"/>
</dbReference>
<dbReference type="Pfam" id="PF02099">
    <property type="entry name" value="Josephin"/>
    <property type="match status" value="1"/>
</dbReference>
<evidence type="ECO:0000256" key="7">
    <source>
        <dbReference type="ARBA" id="ARBA00022807"/>
    </source>
</evidence>
<dbReference type="GeneID" id="37045440"/>
<dbReference type="GO" id="GO:0004843">
    <property type="term" value="F:cysteine-type deubiquitinase activity"/>
    <property type="evidence" value="ECO:0007669"/>
    <property type="project" value="UniProtKB-EC"/>
</dbReference>
<evidence type="ECO:0000313" key="15">
    <source>
        <dbReference type="EMBL" id="PWN89910.1"/>
    </source>
</evidence>
<keyword evidence="6 12" id="KW-0378">Hydrolase</keyword>
<accession>A0A316YK31</accession>
<evidence type="ECO:0000313" key="16">
    <source>
        <dbReference type="Proteomes" id="UP000245768"/>
    </source>
</evidence>
<dbReference type="Gene3D" id="3.90.70.40">
    <property type="match status" value="1"/>
</dbReference>
<dbReference type="STRING" id="215250.A0A316YK31"/>
<feature type="active site" evidence="12">
    <location>
        <position position="21"/>
    </location>
</feature>
<dbReference type="PROSITE" id="PS50957">
    <property type="entry name" value="JOSEPHIN"/>
    <property type="match status" value="1"/>
</dbReference>
<keyword evidence="4" id="KW-0645">Protease</keyword>
<keyword evidence="8" id="KW-0805">Transcription regulation</keyword>
<feature type="compositionally biased region" description="Low complexity" evidence="13">
    <location>
        <begin position="312"/>
        <end position="329"/>
    </location>
</feature>
<evidence type="ECO:0000256" key="5">
    <source>
        <dbReference type="ARBA" id="ARBA00022786"/>
    </source>
</evidence>
<organism evidence="15 16">
    <name type="scientific">Acaromyces ingoldii</name>
    <dbReference type="NCBI Taxonomy" id="215250"/>
    <lineage>
        <taxon>Eukaryota</taxon>
        <taxon>Fungi</taxon>
        <taxon>Dikarya</taxon>
        <taxon>Basidiomycota</taxon>
        <taxon>Ustilaginomycotina</taxon>
        <taxon>Exobasidiomycetes</taxon>
        <taxon>Exobasidiales</taxon>
        <taxon>Cryptobasidiaceae</taxon>
        <taxon>Acaromyces</taxon>
    </lineage>
</organism>
<dbReference type="GO" id="GO:0016579">
    <property type="term" value="P:protein deubiquitination"/>
    <property type="evidence" value="ECO:0007669"/>
    <property type="project" value="InterPro"/>
</dbReference>
<evidence type="ECO:0000256" key="13">
    <source>
        <dbReference type="SAM" id="MobiDB-lite"/>
    </source>
</evidence>
<dbReference type="Pfam" id="PF23625">
    <property type="entry name" value="UIM_2"/>
    <property type="match status" value="2"/>
</dbReference>
<keyword evidence="9" id="KW-0804">Transcription</keyword>
<keyword evidence="10" id="KW-0539">Nucleus</keyword>
<name>A0A316YK31_9BASI</name>
<dbReference type="AlphaFoldDB" id="A0A316YK31"/>
<dbReference type="Proteomes" id="UP000245768">
    <property type="component" value="Unassembled WGS sequence"/>
</dbReference>
<evidence type="ECO:0000259" key="14">
    <source>
        <dbReference type="PROSITE" id="PS50957"/>
    </source>
</evidence>
<feature type="active site" evidence="11 12">
    <location>
        <position position="136"/>
    </location>
</feature>
<feature type="compositionally biased region" description="Acidic residues" evidence="13">
    <location>
        <begin position="283"/>
        <end position="293"/>
    </location>
</feature>
<evidence type="ECO:0000256" key="11">
    <source>
        <dbReference type="PIRSR" id="PIRSR633865-1"/>
    </source>
</evidence>
<feature type="region of interest" description="Disordered" evidence="13">
    <location>
        <begin position="250"/>
        <end position="601"/>
    </location>
</feature>
<dbReference type="PRINTS" id="PR01233">
    <property type="entry name" value="JOSEPHIN"/>
</dbReference>
<evidence type="ECO:0000256" key="8">
    <source>
        <dbReference type="ARBA" id="ARBA00023015"/>
    </source>
</evidence>
<protein>
    <recommendedName>
        <fullName evidence="3">ubiquitinyl hydrolase 1</fullName>
        <ecNumber evidence="3">3.4.19.12</ecNumber>
    </recommendedName>
</protein>
<dbReference type="EC" id="3.4.19.12" evidence="3"/>
<feature type="compositionally biased region" description="Acidic residues" evidence="13">
    <location>
        <begin position="570"/>
        <end position="583"/>
    </location>
</feature>
<feature type="active site" description="Nucleophile" evidence="11">
    <location>
        <position position="21"/>
    </location>
</feature>
<keyword evidence="7" id="KW-0788">Thiol protease</keyword>
<dbReference type="SMART" id="SM00726">
    <property type="entry name" value="UIM"/>
    <property type="match status" value="2"/>
</dbReference>
<dbReference type="InterPro" id="IPR006155">
    <property type="entry name" value="Josephin"/>
</dbReference>
<reference evidence="15 16" key="1">
    <citation type="journal article" date="2018" name="Mol. Biol. Evol.">
        <title>Broad Genomic Sampling Reveals a Smut Pathogenic Ancestry of the Fungal Clade Ustilaginomycotina.</title>
        <authorList>
            <person name="Kijpornyongpan T."/>
            <person name="Mondo S.J."/>
            <person name="Barry K."/>
            <person name="Sandor L."/>
            <person name="Lee J."/>
            <person name="Lipzen A."/>
            <person name="Pangilinan J."/>
            <person name="LaButti K."/>
            <person name="Hainaut M."/>
            <person name="Henrissat B."/>
            <person name="Grigoriev I.V."/>
            <person name="Spatafora J.W."/>
            <person name="Aime M.C."/>
        </authorList>
    </citation>
    <scope>NUCLEOTIDE SEQUENCE [LARGE SCALE GENOMIC DNA]</scope>
    <source>
        <strain evidence="15 16">MCA 4198</strain>
    </source>
</reference>
<dbReference type="PROSITE" id="PS50330">
    <property type="entry name" value="UIM"/>
    <property type="match status" value="2"/>
</dbReference>
<feature type="active site" evidence="12">
    <location>
        <position position="120"/>
    </location>
</feature>
<evidence type="ECO:0000256" key="6">
    <source>
        <dbReference type="ARBA" id="ARBA00022801"/>
    </source>
</evidence>
<sequence>MASALIPQIHHERQEPGSMLCAQHALNALLQGPYFDPSQLADVAKQMDDLERSQLDDEAWRSRDTQSLNMDDTGFFSVTVIERSLEAYGLSLVRWRSEAMKPYQSKPEEQLAFVLNLDSHWFTIRGFPNGYWFNLNSFLPQPEWVGPAYLGALLDEAETEGYSVFVVRVAEGSRAAFQSSPADECAATLPHVSVAGGGGALSATSSANLGLKPQQASDSGFGMDTGGGAAQADEDADLQAALRASLADADLNSNSGESPSTSANPFASSMAAGQRRSRRAASGEDDDNEDGEETDAHVDAIAPSRRRARPMGGSSAATAASTGAAAGGSRSYVLPTASGGRRRASRQHMVEDDDDGIRSTWDSNPLRRSGARHASGSRAETAIAVDDDDSFPSGDAQQDEDDFEEIHTSAPRSPFLNPVLAQAAAAAAAGGGGGSGTASDEDFHSVSSGDAEEGWAGLGESVTGPVQDRTYDDEDAELQAALAASMRDTGGASSSLGADESTLMAAQMREWNRGESNSPPPADVERIARMRAEARQKEREEREMRERLERGEVIEEPAATQGKSATDGQVDGEDDEDDDEDDAPQPSAEEMRKARLARFGA</sequence>
<dbReference type="EMBL" id="KZ819636">
    <property type="protein sequence ID" value="PWN89910.1"/>
    <property type="molecule type" value="Genomic_DNA"/>
</dbReference>
<dbReference type="Gene3D" id="1.10.287.10">
    <property type="entry name" value="S15/NS1, RNA-binding"/>
    <property type="match status" value="1"/>
</dbReference>
<dbReference type="PANTHER" id="PTHR14159:SF0">
    <property type="entry name" value="ATAXIN-3-RELATED"/>
    <property type="match status" value="1"/>
</dbReference>
<feature type="domain" description="Josephin" evidence="14">
    <location>
        <begin position="6"/>
        <end position="182"/>
    </location>
</feature>
<dbReference type="InterPro" id="IPR033865">
    <property type="entry name" value="Ataxin-3"/>
</dbReference>
<evidence type="ECO:0000256" key="4">
    <source>
        <dbReference type="ARBA" id="ARBA00022670"/>
    </source>
</evidence>
<evidence type="ECO:0000256" key="10">
    <source>
        <dbReference type="ARBA" id="ARBA00023242"/>
    </source>
</evidence>
<evidence type="ECO:0000256" key="9">
    <source>
        <dbReference type="ARBA" id="ARBA00023163"/>
    </source>
</evidence>
<evidence type="ECO:0000256" key="12">
    <source>
        <dbReference type="PROSITE-ProRule" id="PRU00331"/>
    </source>
</evidence>
<feature type="region of interest" description="Disordered" evidence="13">
    <location>
        <begin position="210"/>
        <end position="230"/>
    </location>
</feature>